<evidence type="ECO:0000313" key="3">
    <source>
        <dbReference type="EMBL" id="WWC61713.1"/>
    </source>
</evidence>
<feature type="compositionally biased region" description="Gly residues" evidence="1">
    <location>
        <begin position="229"/>
        <end position="240"/>
    </location>
</feature>
<sequence length="312" mass="33650">MATATATMDDLVASLGGSMHVSSDLKALQDYLAQNMIRPSIPLPLASPNVFARPIPPSRSTSSTRQPTSLPSSYTYPHDINQTYPSPIAQTSFSAFQEEGEGGPGPSTSERMMMSTPTGMTRPGGPLRRTSSYGFGCSLQVAPSSPPTTWSNFDSDAFAPMWQQHLEHQKQQQQQVNDPWAKIRSQQSNAFSGQVSGSGSGYNVQNPFSGSGQTSAFGGAFRPPQGFGLSAGGNGLGQMGGSPPTPPAEDDDEMDEDCIDAEMDEMEDDEEDDRIERPMGFVIANDSNQYTDSDGWDRGRGKEIVNHGTRYW</sequence>
<feature type="region of interest" description="Disordered" evidence="1">
    <location>
        <begin position="52"/>
        <end position="76"/>
    </location>
</feature>
<dbReference type="KEGG" id="kdj:28968426"/>
<feature type="region of interest" description="Disordered" evidence="1">
    <location>
        <begin position="229"/>
        <end position="254"/>
    </location>
</feature>
<organism evidence="2">
    <name type="scientific">Kwoniella dejecticola CBS 10117</name>
    <dbReference type="NCBI Taxonomy" id="1296121"/>
    <lineage>
        <taxon>Eukaryota</taxon>
        <taxon>Fungi</taxon>
        <taxon>Dikarya</taxon>
        <taxon>Basidiomycota</taxon>
        <taxon>Agaricomycotina</taxon>
        <taxon>Tremellomycetes</taxon>
        <taxon>Tremellales</taxon>
        <taxon>Cryptococcaceae</taxon>
        <taxon>Kwoniella</taxon>
    </lineage>
</organism>
<accession>A0A1A6A5Q6</accession>
<name>A0A1A6A5Q6_9TREE</name>
<dbReference type="OrthoDB" id="2564985at2759"/>
<dbReference type="GeneID" id="28968426"/>
<dbReference type="EMBL" id="CP144534">
    <property type="protein sequence ID" value="WWC61713.1"/>
    <property type="molecule type" value="Genomic_DNA"/>
</dbReference>
<evidence type="ECO:0000256" key="1">
    <source>
        <dbReference type="SAM" id="MobiDB-lite"/>
    </source>
</evidence>
<evidence type="ECO:0000313" key="4">
    <source>
        <dbReference type="Proteomes" id="UP000078595"/>
    </source>
</evidence>
<evidence type="ECO:0000313" key="2">
    <source>
        <dbReference type="EMBL" id="OBR85392.1"/>
    </source>
</evidence>
<protein>
    <submittedName>
        <fullName evidence="2">Uncharacterized protein</fullName>
    </submittedName>
</protein>
<dbReference type="RefSeq" id="XP_018263234.1">
    <property type="nucleotide sequence ID" value="XM_018408023.1"/>
</dbReference>
<keyword evidence="4" id="KW-1185">Reference proteome</keyword>
<reference evidence="3" key="2">
    <citation type="submission" date="2013-07" db="EMBL/GenBank/DDBJ databases">
        <authorList>
            <consortium name="The Broad Institute Genome Sequencing Platform"/>
            <person name="Cuomo C."/>
            <person name="Litvintseva A."/>
            <person name="Chen Y."/>
            <person name="Heitman J."/>
            <person name="Sun S."/>
            <person name="Springer D."/>
            <person name="Dromer F."/>
            <person name="Young S.K."/>
            <person name="Zeng Q."/>
            <person name="Gargeya S."/>
            <person name="Fitzgerald M."/>
            <person name="Abouelleil A."/>
            <person name="Alvarado L."/>
            <person name="Berlin A.M."/>
            <person name="Chapman S.B."/>
            <person name="Dewar J."/>
            <person name="Goldberg J."/>
            <person name="Griggs A."/>
            <person name="Gujja S."/>
            <person name="Hansen M."/>
            <person name="Howarth C."/>
            <person name="Imamovic A."/>
            <person name="Larimer J."/>
            <person name="McCowan C."/>
            <person name="Murphy C."/>
            <person name="Pearson M."/>
            <person name="Priest M."/>
            <person name="Roberts A."/>
            <person name="Saif S."/>
            <person name="Shea T."/>
            <person name="Sykes S."/>
            <person name="Wortman J."/>
            <person name="Nusbaum C."/>
            <person name="Birren B."/>
        </authorList>
    </citation>
    <scope>NUCLEOTIDE SEQUENCE</scope>
    <source>
        <strain evidence="3">CBS 10117</strain>
    </source>
</reference>
<feature type="compositionally biased region" description="Low complexity" evidence="1">
    <location>
        <begin position="58"/>
        <end position="73"/>
    </location>
</feature>
<proteinExistence type="predicted"/>
<reference evidence="3" key="3">
    <citation type="submission" date="2024-02" db="EMBL/GenBank/DDBJ databases">
        <title>Comparative genomics of Cryptococcus and Kwoniella reveals pathogenesis evolution and contrasting modes of karyotype evolution via chromosome fusion or intercentromeric recombination.</title>
        <authorList>
            <person name="Coelho M.A."/>
            <person name="David-Palma M."/>
            <person name="Shea T."/>
            <person name="Bowers K."/>
            <person name="McGinley-Smith S."/>
            <person name="Mohammad A.W."/>
            <person name="Gnirke A."/>
            <person name="Yurkov A.M."/>
            <person name="Nowrousian M."/>
            <person name="Sun S."/>
            <person name="Cuomo C.A."/>
            <person name="Heitman J."/>
        </authorList>
    </citation>
    <scope>NUCLEOTIDE SEQUENCE</scope>
    <source>
        <strain evidence="3">CBS 10117</strain>
    </source>
</reference>
<dbReference type="Proteomes" id="UP000078595">
    <property type="component" value="Chromosome 5"/>
</dbReference>
<feature type="region of interest" description="Disordered" evidence="1">
    <location>
        <begin position="96"/>
        <end position="127"/>
    </location>
</feature>
<reference evidence="2" key="1">
    <citation type="submission" date="2013-07" db="EMBL/GenBank/DDBJ databases">
        <title>The Genome Sequence of Cryptococcus dejecticola CBS10117.</title>
        <authorList>
            <consortium name="The Broad Institute Genome Sequencing Platform"/>
            <person name="Cuomo C."/>
            <person name="Litvintseva A."/>
            <person name="Chen Y."/>
            <person name="Heitman J."/>
            <person name="Sun S."/>
            <person name="Springer D."/>
            <person name="Dromer F."/>
            <person name="Young S.K."/>
            <person name="Zeng Q."/>
            <person name="Gargeya S."/>
            <person name="Fitzgerald M."/>
            <person name="Abouelleil A."/>
            <person name="Alvarado L."/>
            <person name="Berlin A.M."/>
            <person name="Chapman S.B."/>
            <person name="Dewar J."/>
            <person name="Goldberg J."/>
            <person name="Griggs A."/>
            <person name="Gujja S."/>
            <person name="Hansen M."/>
            <person name="Howarth C."/>
            <person name="Imamovic A."/>
            <person name="Larimer J."/>
            <person name="McCowan C."/>
            <person name="Murphy C."/>
            <person name="Pearson M."/>
            <person name="Priest M."/>
            <person name="Roberts A."/>
            <person name="Saif S."/>
            <person name="Shea T."/>
            <person name="Sykes S."/>
            <person name="Wortman J."/>
            <person name="Nusbaum C."/>
            <person name="Birren B."/>
        </authorList>
    </citation>
    <scope>NUCLEOTIDE SEQUENCE [LARGE SCALE GENOMIC DNA]</scope>
    <source>
        <strain evidence="2">CBS 10117</strain>
    </source>
</reference>
<dbReference type="VEuPathDB" id="FungiDB:I303_04727"/>
<dbReference type="AlphaFoldDB" id="A0A1A6A5Q6"/>
<gene>
    <name evidence="2" type="ORF">I303_04727</name>
    <name evidence="3" type="ORF">I303_104298</name>
</gene>
<dbReference type="EMBL" id="KI894031">
    <property type="protein sequence ID" value="OBR85392.1"/>
    <property type="molecule type" value="Genomic_DNA"/>
</dbReference>